<dbReference type="InterPro" id="IPR009708">
    <property type="entry name" value="Phage_A118_holin/antiholin"/>
</dbReference>
<keyword evidence="1" id="KW-0472">Membrane</keyword>
<gene>
    <name evidence="2" type="ORF">PNBC_00625</name>
</gene>
<feature type="transmembrane region" description="Helical" evidence="1">
    <location>
        <begin position="9"/>
        <end position="31"/>
    </location>
</feature>
<evidence type="ECO:0000256" key="1">
    <source>
        <dbReference type="SAM" id="Phobius"/>
    </source>
</evidence>
<keyword evidence="1" id="KW-0812">Transmembrane</keyword>
<accession>A0A167GUT8</accession>
<feature type="transmembrane region" description="Helical" evidence="1">
    <location>
        <begin position="37"/>
        <end position="56"/>
    </location>
</feature>
<dbReference type="KEGG" id="pcx:LPB68_07545"/>
<dbReference type="AlphaFoldDB" id="A0A167GUT8"/>
<organism evidence="2 3">
    <name type="scientific">Paenibacillus crassostreae</name>
    <dbReference type="NCBI Taxonomy" id="1763538"/>
    <lineage>
        <taxon>Bacteria</taxon>
        <taxon>Bacillati</taxon>
        <taxon>Bacillota</taxon>
        <taxon>Bacilli</taxon>
        <taxon>Bacillales</taxon>
        <taxon>Paenibacillaceae</taxon>
        <taxon>Paenibacillus</taxon>
    </lineage>
</organism>
<dbReference type="EMBL" id="LSFN01000001">
    <property type="protein sequence ID" value="OAB77929.1"/>
    <property type="molecule type" value="Genomic_DNA"/>
</dbReference>
<keyword evidence="1" id="KW-1133">Transmembrane helix</keyword>
<sequence length="100" mass="10703">MMNQNLNDVLAFASVLAVFVMAVVQLVKITISVPKNIIPLVGVIIGILLGVAFYPFTELQTVERLWGGGLAGLSATGLFELAFNKRAGNTLKDNDDVPTK</sequence>
<evidence type="ECO:0000313" key="3">
    <source>
        <dbReference type="Proteomes" id="UP000077134"/>
    </source>
</evidence>
<protein>
    <submittedName>
        <fullName evidence="2">Holin</fullName>
    </submittedName>
</protein>
<evidence type="ECO:0000313" key="2">
    <source>
        <dbReference type="EMBL" id="OAB77929.1"/>
    </source>
</evidence>
<name>A0A167GUT8_9BACL</name>
<dbReference type="STRING" id="1763538.LPB68_07545"/>
<dbReference type="RefSeq" id="WP_068654264.1">
    <property type="nucleotide sequence ID" value="NZ_CP017770.1"/>
</dbReference>
<proteinExistence type="predicted"/>
<dbReference type="Pfam" id="PF06946">
    <property type="entry name" value="Phage_holin_5_1"/>
    <property type="match status" value="1"/>
</dbReference>
<dbReference type="Proteomes" id="UP000077134">
    <property type="component" value="Unassembled WGS sequence"/>
</dbReference>
<reference evidence="2 3" key="1">
    <citation type="submission" date="2016-02" db="EMBL/GenBank/DDBJ databases">
        <title>Paenibacillus sp. LPB0068, isolated from Crassostrea gigas.</title>
        <authorList>
            <person name="Shin S.-K."/>
            <person name="Yi H."/>
        </authorList>
    </citation>
    <scope>NUCLEOTIDE SEQUENCE [LARGE SCALE GENOMIC DNA]</scope>
    <source>
        <strain evidence="2 3">LPB0068</strain>
    </source>
</reference>
<keyword evidence="3" id="KW-1185">Reference proteome</keyword>
<comment type="caution">
    <text evidence="2">The sequence shown here is derived from an EMBL/GenBank/DDBJ whole genome shotgun (WGS) entry which is preliminary data.</text>
</comment>